<name>A0A166MEV1_9PEZI</name>
<proteinExistence type="predicted"/>
<dbReference type="Proteomes" id="UP000076552">
    <property type="component" value="Unassembled WGS sequence"/>
</dbReference>
<organism evidence="2 3">
    <name type="scientific">Colletotrichum tofieldiae</name>
    <dbReference type="NCBI Taxonomy" id="708197"/>
    <lineage>
        <taxon>Eukaryota</taxon>
        <taxon>Fungi</taxon>
        <taxon>Dikarya</taxon>
        <taxon>Ascomycota</taxon>
        <taxon>Pezizomycotina</taxon>
        <taxon>Sordariomycetes</taxon>
        <taxon>Hypocreomycetidae</taxon>
        <taxon>Glomerellales</taxon>
        <taxon>Glomerellaceae</taxon>
        <taxon>Colletotrichum</taxon>
        <taxon>Colletotrichum spaethianum species complex</taxon>
    </lineage>
</organism>
<comment type="caution">
    <text evidence="2">The sequence shown here is derived from an EMBL/GenBank/DDBJ whole genome shotgun (WGS) entry which is preliminary data.</text>
</comment>
<evidence type="ECO:0000313" key="2">
    <source>
        <dbReference type="EMBL" id="KZL64590.1"/>
    </source>
</evidence>
<reference evidence="2 3" key="1">
    <citation type="submission" date="2015-06" db="EMBL/GenBank/DDBJ databases">
        <title>Survival trade-offs in plant roots during colonization by closely related pathogenic and mutualistic fungi.</title>
        <authorList>
            <person name="Hacquard S."/>
            <person name="Kracher B."/>
            <person name="Hiruma K."/>
            <person name="Weinman A."/>
            <person name="Muench P."/>
            <person name="Garrido Oter R."/>
            <person name="Ver Loren van Themaat E."/>
            <person name="Dallerey J.-F."/>
            <person name="Damm U."/>
            <person name="Henrissat B."/>
            <person name="Lespinet O."/>
            <person name="Thon M."/>
            <person name="Kemen E."/>
            <person name="McHardy A.C."/>
            <person name="Schulze-Lefert P."/>
            <person name="O'Connell R.J."/>
        </authorList>
    </citation>
    <scope>NUCLEOTIDE SEQUENCE [LARGE SCALE GENOMIC DNA]</scope>
    <source>
        <strain evidence="2 3">0861</strain>
    </source>
</reference>
<dbReference type="AlphaFoldDB" id="A0A166MEV1"/>
<gene>
    <name evidence="2" type="ORF">CT0861_11716</name>
</gene>
<dbReference type="EMBL" id="LFIV01000269">
    <property type="protein sequence ID" value="KZL64590.1"/>
    <property type="molecule type" value="Genomic_DNA"/>
</dbReference>
<sequence>MPVLPAESQPVSSALPLPSPSPPRRTLAAPFPAPPSSSPSPSRSSHSSASCTCTVLRLCVCFPPAAAAAGTSAPTNTAAQSPRYGDTQVVNMAFDRDFVPTPDVPLSLHVRRHGPVQSVYGPIDCLPRITAYNLYNIHQVVHIDPATNPASDFVASPASEPFFDSKLEPEPDGNPEGHNQSCLSLRTYKTIPLLLGALAIAFAAVALRPLIPRLRCPYHETETLNQTALRPPPVCKSKQAVPLSLFDDLAALIRRRANAPLPLIVSAQDVVNQYYNNAHGSPPPHRTSNDSYSDSSFSAPITVFFVHLQDASTNLCNAATDWALVSKFPMLDDITFLCSAIFRSAINLPIQWSETTSLMAHSYSHTSVTAISTLLDTLGRHDSSIQHETDADSGTGAPCPLADPYFYNTTSYAVLNSLKQIFFGTHSPPDAGLARFSELVHDATRMTAALERELSDQHARLLLLSNMVRDALVPASRAHQKTKNSYYALADIATRYDNLLPLINTATTLVWIVGFTHQEFKNITRDLERLANQTLTLVAVPPPLPPTASPTPHDQCNQQPAWHATSWVLQTYGTNPEEGGIACTFWYLPPIGDIVMTFEMPLSWCEQEAGASEQDYEWLYGCARLSRRGSGRWDNPLLGRHDDDHFQLEAEGNLKLSVWT</sequence>
<accession>A0A166MEV1</accession>
<keyword evidence="3" id="KW-1185">Reference proteome</keyword>
<evidence type="ECO:0000313" key="3">
    <source>
        <dbReference type="Proteomes" id="UP000076552"/>
    </source>
</evidence>
<protein>
    <submittedName>
        <fullName evidence="2">Uncharacterized protein</fullName>
    </submittedName>
</protein>
<evidence type="ECO:0000256" key="1">
    <source>
        <dbReference type="SAM" id="MobiDB-lite"/>
    </source>
</evidence>
<feature type="region of interest" description="Disordered" evidence="1">
    <location>
        <begin position="1"/>
        <end position="45"/>
    </location>
</feature>